<evidence type="ECO:0000256" key="3">
    <source>
        <dbReference type="ARBA" id="ARBA00009677"/>
    </source>
</evidence>
<evidence type="ECO:0000259" key="7">
    <source>
        <dbReference type="Pfam" id="PF00460"/>
    </source>
</evidence>
<feature type="domain" description="Flagellar hook-associated protein FlgK helical" evidence="8">
    <location>
        <begin position="105"/>
        <end position="317"/>
    </location>
</feature>
<feature type="domain" description="Flagellar basal body rod protein N-terminal" evidence="7">
    <location>
        <begin position="10"/>
        <end position="38"/>
    </location>
</feature>
<comment type="subcellular location">
    <subcellularLocation>
        <location evidence="1">Bacterial flagellum basal body</location>
    </subcellularLocation>
    <subcellularLocation>
        <location evidence="2">Secreted</location>
    </subcellularLocation>
</comment>
<sequence length="462" mass="47466">MTTLNTSAAIASSSLSAIQVQLSVASANIANADTEGYTAKKASASSTSTAGVGTGVEVAAIVSKVSTLLISQLSSATSETAAAEKLANYLDQLQTAMGKTTSDDETGTSLGNKIAQVETALAALVNTPESTSLASEVVTQLEELTSAITSLSGTVQDLRENADSEIADAVDAANQLITKIDGLNTEIISAKARGASTADLEDQRNQALVQLSEFIEVQSYSGSDGSMKVYATSGQVLVGNSAHLLSFKEASSVTANDVRDGTSGLSAVTIDGVDITDRLSAGSIAALIDLRDDTLPGVQDMLDELSGNLISAFNAVQPGLLTGTDATNIGVSATFRDNPGSLLTDSTGTLSISQMAESFLSAAQGDRTFDAAGTLSTRTTDFASYATEILSSVVSDATAATSRLEVTRTELTTVTSTITSLYGVNVDEETATLSSLEQLYSMASQILAIIQDMFDDLMAAVQ</sequence>
<keyword evidence="5" id="KW-0964">Secreted</keyword>
<dbReference type="EMBL" id="JBHUFA010000015">
    <property type="protein sequence ID" value="MFD1697282.1"/>
    <property type="molecule type" value="Genomic_DNA"/>
</dbReference>
<dbReference type="InterPro" id="IPR002371">
    <property type="entry name" value="FlgK"/>
</dbReference>
<reference evidence="10" key="1">
    <citation type="journal article" date="2019" name="Int. J. Syst. Evol. Microbiol.">
        <title>The Global Catalogue of Microorganisms (GCM) 10K type strain sequencing project: providing services to taxonomists for standard genome sequencing and annotation.</title>
        <authorList>
            <consortium name="The Broad Institute Genomics Platform"/>
            <consortium name="The Broad Institute Genome Sequencing Center for Infectious Disease"/>
            <person name="Wu L."/>
            <person name="Ma J."/>
        </authorList>
    </citation>
    <scope>NUCLEOTIDE SEQUENCE [LARGE SCALE GENOMIC DNA]</scope>
    <source>
        <strain evidence="10">JCM 3369</strain>
    </source>
</reference>
<evidence type="ECO:0000313" key="10">
    <source>
        <dbReference type="Proteomes" id="UP001597327"/>
    </source>
</evidence>
<evidence type="ECO:0000256" key="4">
    <source>
        <dbReference type="ARBA" id="ARBA00016244"/>
    </source>
</evidence>
<dbReference type="InterPro" id="IPR001444">
    <property type="entry name" value="Flag_bb_rod_N"/>
</dbReference>
<dbReference type="Pfam" id="PF00460">
    <property type="entry name" value="Flg_bb_rod"/>
    <property type="match status" value="1"/>
</dbReference>
<evidence type="ECO:0000259" key="8">
    <source>
        <dbReference type="Pfam" id="PF22638"/>
    </source>
</evidence>
<name>A0ABW4K0L2_9HYPH</name>
<comment type="similarity">
    <text evidence="3">Belongs to the flagella basal body rod proteins family.</text>
</comment>
<gene>
    <name evidence="9" type="primary">flgK</name>
    <name evidence="9" type="ORF">ACFSC7_17330</name>
</gene>
<dbReference type="Pfam" id="PF22638">
    <property type="entry name" value="FlgK_D1"/>
    <property type="match status" value="1"/>
</dbReference>
<keyword evidence="9" id="KW-0282">Flagellum</keyword>
<keyword evidence="10" id="KW-1185">Reference proteome</keyword>
<evidence type="ECO:0000256" key="1">
    <source>
        <dbReference type="ARBA" id="ARBA00004117"/>
    </source>
</evidence>
<organism evidence="9 10">
    <name type="scientific">Roseibium aestuarii</name>
    <dbReference type="NCBI Taxonomy" id="2600299"/>
    <lineage>
        <taxon>Bacteria</taxon>
        <taxon>Pseudomonadati</taxon>
        <taxon>Pseudomonadota</taxon>
        <taxon>Alphaproteobacteria</taxon>
        <taxon>Hyphomicrobiales</taxon>
        <taxon>Stappiaceae</taxon>
        <taxon>Roseibium</taxon>
    </lineage>
</organism>
<proteinExistence type="inferred from homology"/>
<dbReference type="SUPFAM" id="SSF64518">
    <property type="entry name" value="Phase 1 flagellin"/>
    <property type="match status" value="1"/>
</dbReference>
<keyword evidence="9" id="KW-0969">Cilium</keyword>
<comment type="caution">
    <text evidence="9">The sequence shown here is derived from an EMBL/GenBank/DDBJ whole genome shotgun (WGS) entry which is preliminary data.</text>
</comment>
<evidence type="ECO:0000256" key="6">
    <source>
        <dbReference type="ARBA" id="ARBA00023143"/>
    </source>
</evidence>
<dbReference type="NCBIfam" id="TIGR02492">
    <property type="entry name" value="flgK_ends"/>
    <property type="match status" value="1"/>
</dbReference>
<keyword evidence="6" id="KW-0975">Bacterial flagellum</keyword>
<dbReference type="RefSeq" id="WP_149893529.1">
    <property type="nucleotide sequence ID" value="NZ_JBHUFA010000015.1"/>
</dbReference>
<dbReference type="InterPro" id="IPR053927">
    <property type="entry name" value="FlgK_helical"/>
</dbReference>
<evidence type="ECO:0000313" key="9">
    <source>
        <dbReference type="EMBL" id="MFD1697282.1"/>
    </source>
</evidence>
<dbReference type="PANTHER" id="PTHR30033">
    <property type="entry name" value="FLAGELLAR HOOK-ASSOCIATED PROTEIN 1"/>
    <property type="match status" value="1"/>
</dbReference>
<dbReference type="Proteomes" id="UP001597327">
    <property type="component" value="Unassembled WGS sequence"/>
</dbReference>
<accession>A0ABW4K0L2</accession>
<dbReference type="PANTHER" id="PTHR30033:SF1">
    <property type="entry name" value="FLAGELLAR HOOK-ASSOCIATED PROTEIN 1"/>
    <property type="match status" value="1"/>
</dbReference>
<keyword evidence="9" id="KW-0966">Cell projection</keyword>
<protein>
    <recommendedName>
        <fullName evidence="4">Flagellar hook-associated protein 1</fullName>
    </recommendedName>
</protein>
<evidence type="ECO:0000256" key="2">
    <source>
        <dbReference type="ARBA" id="ARBA00004613"/>
    </source>
</evidence>
<evidence type="ECO:0000256" key="5">
    <source>
        <dbReference type="ARBA" id="ARBA00022525"/>
    </source>
</evidence>